<gene>
    <name evidence="2" type="ORF">GGD50_005198</name>
</gene>
<dbReference type="RefSeq" id="WP_246451507.1">
    <property type="nucleotide sequence ID" value="NZ_JACHBI010000013.1"/>
</dbReference>
<protein>
    <submittedName>
        <fullName evidence="2">Uncharacterized protein</fullName>
    </submittedName>
</protein>
<accession>A0A7W8XVV7</accession>
<feature type="region of interest" description="Disordered" evidence="1">
    <location>
        <begin position="30"/>
        <end position="61"/>
    </location>
</feature>
<dbReference type="Proteomes" id="UP000549882">
    <property type="component" value="Unassembled WGS sequence"/>
</dbReference>
<proteinExistence type="predicted"/>
<sequence length="61" mass="6712">MINREHNPLLALYGTPRAVVHSRVSARAKSMAPSCDQDDPEKIGNPVVSLTSLKDHKSESR</sequence>
<dbReference type="AlphaFoldDB" id="A0A7W8XVV7"/>
<keyword evidence="3" id="KW-1185">Reference proteome</keyword>
<evidence type="ECO:0000313" key="3">
    <source>
        <dbReference type="Proteomes" id="UP000549882"/>
    </source>
</evidence>
<evidence type="ECO:0000313" key="2">
    <source>
        <dbReference type="EMBL" id="MBB5576553.1"/>
    </source>
</evidence>
<evidence type="ECO:0000256" key="1">
    <source>
        <dbReference type="SAM" id="MobiDB-lite"/>
    </source>
</evidence>
<comment type="caution">
    <text evidence="2">The sequence shown here is derived from an EMBL/GenBank/DDBJ whole genome shotgun (WGS) entry which is preliminary data.</text>
</comment>
<dbReference type="EMBL" id="JACHBI010000013">
    <property type="protein sequence ID" value="MBB5576553.1"/>
    <property type="molecule type" value="Genomic_DNA"/>
</dbReference>
<name>A0A7W8XVV7_9HYPH</name>
<organism evidence="2 3">
    <name type="scientific">Rhizobium paranaense</name>
    <dbReference type="NCBI Taxonomy" id="1650438"/>
    <lineage>
        <taxon>Bacteria</taxon>
        <taxon>Pseudomonadati</taxon>
        <taxon>Pseudomonadota</taxon>
        <taxon>Alphaproteobacteria</taxon>
        <taxon>Hyphomicrobiales</taxon>
        <taxon>Rhizobiaceae</taxon>
        <taxon>Rhizobium/Agrobacterium group</taxon>
        <taxon>Rhizobium</taxon>
    </lineage>
</organism>
<reference evidence="2 3" key="1">
    <citation type="submission" date="2020-08" db="EMBL/GenBank/DDBJ databases">
        <title>Genomic Encyclopedia of Type Strains, Phase IV (KMG-V): Genome sequencing to study the core and pangenomes of soil and plant-associated prokaryotes.</title>
        <authorList>
            <person name="Whitman W."/>
        </authorList>
    </citation>
    <scope>NUCLEOTIDE SEQUENCE [LARGE SCALE GENOMIC DNA]</scope>
    <source>
        <strain evidence="2 3">SEMIA 4064</strain>
    </source>
</reference>